<sequence>MARKDDSEVESITPDSEPLRHLLDLLNPSLSDNNLRCIEYVCEFALGVSKDQIRSQAKDAETRKVILNALFSMLPQDVAPLLLNLILTRLNYKPKNKDIRKQRSKLPAVTPDKEKEIYEQYPKLDMWLTLTIAMTSMSEDNYRELQDHVRLEVLHDSHSIDNIESRCHLLELVNNQPRPDEVNPEPVFDPSNLSNVLKWFEDCDLEYPEEIVQYQQRYEIPVPTRVKPGAISTGTGSTGTGSLEKCCLCTFFPSLCLSIAAIAALISILLVVTLHYLSRTVYQSTGNYTSSNYSVGVMRTVKIGDNYSSDVIQNLQIEALNDPNDGNFYANGTEIYKVQENDFTVSSKQLDVMSAHPFSDERPLFLGYNPFYNADGPANVNFSFMLINNNGTDCAVRMATFGSHDDFINYFDATPYKLPHDIPQNAYNFTPCLNESGTYHFSLNMTRDAFSFFVISHIMNVHLRVNISGYISEYKIQGNLSSSCILDPSCPGSEDECTRDDGGDEVWYVFGTSASRFRGKVKLSIPFRCYEEYEYHFIYLAPIGPPLVIAVYLIILCIVAFIVWSYKCVSRKLRKNNSYNARRVEVDGTV</sequence>
<name>A0A1X7UB78_AMPQE</name>
<dbReference type="InParanoid" id="A0A1X7UB78"/>
<dbReference type="AlphaFoldDB" id="A0A1X7UB78"/>
<reference evidence="2" key="2">
    <citation type="submission" date="2017-05" db="UniProtKB">
        <authorList>
            <consortium name="EnsemblMetazoa"/>
        </authorList>
    </citation>
    <scope>IDENTIFICATION</scope>
</reference>
<dbReference type="EnsemblMetazoa" id="Aqu2.1.25203_001">
    <property type="protein sequence ID" value="Aqu2.1.25203_001"/>
    <property type="gene ID" value="Aqu2.1.25203"/>
</dbReference>
<dbReference type="KEGG" id="aqu:109584009"/>
<gene>
    <name evidence="2" type="primary">109584009</name>
</gene>
<protein>
    <submittedName>
        <fullName evidence="2">Uncharacterized protein</fullName>
    </submittedName>
</protein>
<evidence type="ECO:0000313" key="3">
    <source>
        <dbReference type="Proteomes" id="UP000007879"/>
    </source>
</evidence>
<organism evidence="2">
    <name type="scientific">Amphimedon queenslandica</name>
    <name type="common">Sponge</name>
    <dbReference type="NCBI Taxonomy" id="400682"/>
    <lineage>
        <taxon>Eukaryota</taxon>
        <taxon>Metazoa</taxon>
        <taxon>Porifera</taxon>
        <taxon>Demospongiae</taxon>
        <taxon>Heteroscleromorpha</taxon>
        <taxon>Haplosclerida</taxon>
        <taxon>Niphatidae</taxon>
        <taxon>Amphimedon</taxon>
    </lineage>
</organism>
<keyword evidence="1" id="KW-0472">Membrane</keyword>
<keyword evidence="1" id="KW-1133">Transmembrane helix</keyword>
<keyword evidence="3" id="KW-1185">Reference proteome</keyword>
<dbReference type="Proteomes" id="UP000007879">
    <property type="component" value="Unassembled WGS sequence"/>
</dbReference>
<reference evidence="3" key="1">
    <citation type="journal article" date="2010" name="Nature">
        <title>The Amphimedon queenslandica genome and the evolution of animal complexity.</title>
        <authorList>
            <person name="Srivastava M."/>
            <person name="Simakov O."/>
            <person name="Chapman J."/>
            <person name="Fahey B."/>
            <person name="Gauthier M.E."/>
            <person name="Mitros T."/>
            <person name="Richards G.S."/>
            <person name="Conaco C."/>
            <person name="Dacre M."/>
            <person name="Hellsten U."/>
            <person name="Larroux C."/>
            <person name="Putnam N.H."/>
            <person name="Stanke M."/>
            <person name="Adamska M."/>
            <person name="Darling A."/>
            <person name="Degnan S.M."/>
            <person name="Oakley T.H."/>
            <person name="Plachetzki D.C."/>
            <person name="Zhai Y."/>
            <person name="Adamski M."/>
            <person name="Calcino A."/>
            <person name="Cummins S.F."/>
            <person name="Goodstein D.M."/>
            <person name="Harris C."/>
            <person name="Jackson D.J."/>
            <person name="Leys S.P."/>
            <person name="Shu S."/>
            <person name="Woodcroft B.J."/>
            <person name="Vervoort M."/>
            <person name="Kosik K.S."/>
            <person name="Manning G."/>
            <person name="Degnan B.M."/>
            <person name="Rokhsar D.S."/>
        </authorList>
    </citation>
    <scope>NUCLEOTIDE SEQUENCE [LARGE SCALE GENOMIC DNA]</scope>
</reference>
<feature type="transmembrane region" description="Helical" evidence="1">
    <location>
        <begin position="547"/>
        <end position="566"/>
    </location>
</feature>
<evidence type="ECO:0000256" key="1">
    <source>
        <dbReference type="SAM" id="Phobius"/>
    </source>
</evidence>
<feature type="transmembrane region" description="Helical" evidence="1">
    <location>
        <begin position="251"/>
        <end position="277"/>
    </location>
</feature>
<proteinExistence type="predicted"/>
<keyword evidence="1" id="KW-0812">Transmembrane</keyword>
<accession>A0A1X7UB78</accession>
<evidence type="ECO:0000313" key="2">
    <source>
        <dbReference type="EnsemblMetazoa" id="Aqu2.1.25203_001"/>
    </source>
</evidence>
<dbReference type="EnsemblMetazoa" id="XM_019999569.1">
    <property type="protein sequence ID" value="XP_019855128.1"/>
    <property type="gene ID" value="LOC109584009"/>
</dbReference>